<dbReference type="InterPro" id="IPR009057">
    <property type="entry name" value="Homeodomain-like_sf"/>
</dbReference>
<dbReference type="GO" id="GO:0043565">
    <property type="term" value="F:sequence-specific DNA binding"/>
    <property type="evidence" value="ECO:0007669"/>
    <property type="project" value="InterPro"/>
</dbReference>
<dbReference type="RefSeq" id="WP_180784256.1">
    <property type="nucleotide sequence ID" value="NZ_JACDSF010000001.1"/>
</dbReference>
<proteinExistence type="predicted"/>
<dbReference type="PROSITE" id="PS01124">
    <property type="entry name" value="HTH_ARAC_FAMILY_2"/>
    <property type="match status" value="1"/>
</dbReference>
<dbReference type="SMART" id="SM00342">
    <property type="entry name" value="HTH_ARAC"/>
    <property type="match status" value="1"/>
</dbReference>
<dbReference type="Proteomes" id="UP000768524">
    <property type="component" value="Unassembled WGS sequence"/>
</dbReference>
<evidence type="ECO:0000313" key="5">
    <source>
        <dbReference type="EMBL" id="MBN3050742.1"/>
    </source>
</evidence>
<organism evidence="5 6">
    <name type="scientific">Pectobacterium brasiliense</name>
    <dbReference type="NCBI Taxonomy" id="180957"/>
    <lineage>
        <taxon>Bacteria</taxon>
        <taxon>Pseudomonadati</taxon>
        <taxon>Pseudomonadota</taxon>
        <taxon>Gammaproteobacteria</taxon>
        <taxon>Enterobacterales</taxon>
        <taxon>Pectobacteriaceae</taxon>
        <taxon>Pectobacterium</taxon>
    </lineage>
</organism>
<dbReference type="PANTHER" id="PTHR43280">
    <property type="entry name" value="ARAC-FAMILY TRANSCRIPTIONAL REGULATOR"/>
    <property type="match status" value="1"/>
</dbReference>
<evidence type="ECO:0000256" key="3">
    <source>
        <dbReference type="ARBA" id="ARBA00023163"/>
    </source>
</evidence>
<dbReference type="GO" id="GO:0003700">
    <property type="term" value="F:DNA-binding transcription factor activity"/>
    <property type="evidence" value="ECO:0007669"/>
    <property type="project" value="InterPro"/>
</dbReference>
<protein>
    <submittedName>
        <fullName evidence="5">Helix-turn-helix transcriptional regulator</fullName>
    </submittedName>
</protein>
<evidence type="ECO:0000256" key="2">
    <source>
        <dbReference type="ARBA" id="ARBA00023125"/>
    </source>
</evidence>
<dbReference type="SUPFAM" id="SSF51215">
    <property type="entry name" value="Regulatory protein AraC"/>
    <property type="match status" value="1"/>
</dbReference>
<evidence type="ECO:0000256" key="1">
    <source>
        <dbReference type="ARBA" id="ARBA00023015"/>
    </source>
</evidence>
<evidence type="ECO:0000259" key="4">
    <source>
        <dbReference type="PROSITE" id="PS01124"/>
    </source>
</evidence>
<keyword evidence="2" id="KW-0238">DNA-binding</keyword>
<keyword evidence="1" id="KW-0805">Transcription regulation</keyword>
<sequence length="345" mass="40211">MVNAGKLDAVLDEKIREITESEAFYLQNPGALSKKYDRIAKVDIDGKNIYYFELTDLDTHAFEITRNSRFTSVLEHVHSSLHMSYVYSGKSTMSVDGKCISLGENDVCFIDRNVIRSKEFLGENDIIISIHFGHKFLTNNFLKKLTNRSFFSDFIASALSENNDHKSYIFFRSNNNKKIRMLFMQLISECYNKNSYSNEIISCYLSLIMFELIMMYRENPAPHVINIPKEERGDIIDILSYIDDNFITCSLKSLAKEFGYNEKYLSHLIKNKTGLGFKDIQTMKRIKYAAHLLETSALPIRDVSERSGIANENFFYKKFFQEYGKTPKEYRCEFSFEQLIEQKLL</sequence>
<dbReference type="InterPro" id="IPR014710">
    <property type="entry name" value="RmlC-like_jellyroll"/>
</dbReference>
<name>A0AAE2WCD6_9GAMM</name>
<dbReference type="InterPro" id="IPR018060">
    <property type="entry name" value="HTH_AraC"/>
</dbReference>
<dbReference type="EMBL" id="JACGEP010000009">
    <property type="protein sequence ID" value="MBN3050742.1"/>
    <property type="molecule type" value="Genomic_DNA"/>
</dbReference>
<dbReference type="SUPFAM" id="SSF46689">
    <property type="entry name" value="Homeodomain-like"/>
    <property type="match status" value="1"/>
</dbReference>
<gene>
    <name evidence="5" type="ORF">H4F45_04470</name>
</gene>
<dbReference type="AlphaFoldDB" id="A0AAE2WCD6"/>
<dbReference type="Pfam" id="PF12833">
    <property type="entry name" value="HTH_18"/>
    <property type="match status" value="1"/>
</dbReference>
<dbReference type="Gene3D" id="1.10.10.60">
    <property type="entry name" value="Homeodomain-like"/>
    <property type="match status" value="2"/>
</dbReference>
<keyword evidence="3" id="KW-0804">Transcription</keyword>
<comment type="caution">
    <text evidence="5">The sequence shown here is derived from an EMBL/GenBank/DDBJ whole genome shotgun (WGS) entry which is preliminary data.</text>
</comment>
<accession>A0AAE2WCD6</accession>
<dbReference type="PANTHER" id="PTHR43280:SF28">
    <property type="entry name" value="HTH-TYPE TRANSCRIPTIONAL ACTIVATOR RHAS"/>
    <property type="match status" value="1"/>
</dbReference>
<reference evidence="5" key="1">
    <citation type="submission" date="2020-07" db="EMBL/GenBank/DDBJ databases">
        <title>A pangenomic view of the genus Pectobacterium provides insights into genome organization, phylogeny, and virulence.</title>
        <authorList>
            <person name="Jonkheer E."/>
            <person name="Brankovics B."/>
            <person name="Houwers I."/>
            <person name="Van Der Wolf J."/>
            <person name="Bonants P."/>
            <person name="Vreeburg R."/>
            <person name="Bollema R."/>
            <person name="De Haan J."/>
            <person name="Berke L."/>
            <person name="De Ridder D."/>
            <person name="Smit S."/>
            <person name="Van Der Lee T.A.J."/>
        </authorList>
    </citation>
    <scope>NUCLEOTIDE SEQUENCE</scope>
    <source>
        <strain evidence="5">NAK:433</strain>
    </source>
</reference>
<dbReference type="InterPro" id="IPR037923">
    <property type="entry name" value="HTH-like"/>
</dbReference>
<feature type="domain" description="HTH araC/xylS-type" evidence="4">
    <location>
        <begin position="236"/>
        <end position="333"/>
    </location>
</feature>
<dbReference type="Gene3D" id="2.60.120.10">
    <property type="entry name" value="Jelly Rolls"/>
    <property type="match status" value="1"/>
</dbReference>
<evidence type="ECO:0000313" key="6">
    <source>
        <dbReference type="Proteomes" id="UP000768524"/>
    </source>
</evidence>